<evidence type="ECO:0000256" key="3">
    <source>
        <dbReference type="ARBA" id="ARBA00022781"/>
    </source>
</evidence>
<dbReference type="Gene3D" id="1.10.520.20">
    <property type="entry name" value="N-terminal domain of the delta subunit of the F1F0-ATP synthase"/>
    <property type="match status" value="1"/>
</dbReference>
<keyword evidence="7" id="KW-0139">CF(1)</keyword>
<comment type="subcellular location">
    <subcellularLocation>
        <location evidence="7">Cell membrane</location>
        <topology evidence="7">Peripheral membrane protein</topology>
    </subcellularLocation>
    <subcellularLocation>
        <location evidence="1">Membrane</location>
    </subcellularLocation>
</comment>
<dbReference type="HAMAP" id="MF_01416">
    <property type="entry name" value="ATP_synth_delta_bact"/>
    <property type="match status" value="1"/>
</dbReference>
<evidence type="ECO:0000313" key="9">
    <source>
        <dbReference type="Proteomes" id="UP000789707"/>
    </source>
</evidence>
<keyword evidence="2 7" id="KW-0813">Transport</keyword>
<evidence type="ECO:0000256" key="4">
    <source>
        <dbReference type="ARBA" id="ARBA00023065"/>
    </source>
</evidence>
<accession>A0ABM8Z7H4</accession>
<evidence type="ECO:0000256" key="6">
    <source>
        <dbReference type="ARBA" id="ARBA00023310"/>
    </source>
</evidence>
<gene>
    <name evidence="8" type="primary">atpH_1</name>
    <name evidence="7" type="synonym">atpH</name>
    <name evidence="8" type="ORF">WFA24289_01682</name>
</gene>
<keyword evidence="9" id="KW-1185">Reference proteome</keyword>
<comment type="caution">
    <text evidence="8">The sequence shown here is derived from an EMBL/GenBank/DDBJ whole genome shotgun (WGS) entry which is preliminary data.</text>
</comment>
<name>A0ABM8Z7H4_9LACO</name>
<evidence type="ECO:0000256" key="5">
    <source>
        <dbReference type="ARBA" id="ARBA00023136"/>
    </source>
</evidence>
<dbReference type="Proteomes" id="UP000789707">
    <property type="component" value="Unassembled WGS sequence"/>
</dbReference>
<dbReference type="InterPro" id="IPR026015">
    <property type="entry name" value="ATP_synth_OSCP/delta_N_sf"/>
</dbReference>
<protein>
    <recommendedName>
        <fullName evidence="7">ATP synthase subunit delta</fullName>
    </recommendedName>
    <alternativeName>
        <fullName evidence="7">ATP synthase F(1) sector subunit delta</fullName>
    </alternativeName>
    <alternativeName>
        <fullName evidence="7">F-type ATPase subunit delta</fullName>
        <shortName evidence="7">F-ATPase subunit delta</shortName>
    </alternativeName>
</protein>
<evidence type="ECO:0000256" key="7">
    <source>
        <dbReference type="HAMAP-Rule" id="MF_01416"/>
    </source>
</evidence>
<keyword evidence="5 7" id="KW-0472">Membrane</keyword>
<dbReference type="SUPFAM" id="SSF47928">
    <property type="entry name" value="N-terminal domain of the delta subunit of the F1F0-ATP synthase"/>
    <property type="match status" value="1"/>
</dbReference>
<dbReference type="InterPro" id="IPR000711">
    <property type="entry name" value="ATPase_OSCP/dsu"/>
</dbReference>
<dbReference type="NCBIfam" id="TIGR01145">
    <property type="entry name" value="ATP_synt_delta"/>
    <property type="match status" value="1"/>
</dbReference>
<dbReference type="PANTHER" id="PTHR11910">
    <property type="entry name" value="ATP SYNTHASE DELTA CHAIN"/>
    <property type="match status" value="1"/>
</dbReference>
<comment type="function">
    <text evidence="7">This protein is part of the stalk that links CF(0) to CF(1). It either transmits conformational changes from CF(0) to CF(1) or is implicated in proton conduction.</text>
</comment>
<dbReference type="Pfam" id="PF00213">
    <property type="entry name" value="OSCP"/>
    <property type="match status" value="1"/>
</dbReference>
<reference evidence="8 9" key="1">
    <citation type="submission" date="2021-11" db="EMBL/GenBank/DDBJ databases">
        <authorList>
            <person name="Depoorter E."/>
        </authorList>
    </citation>
    <scope>NUCLEOTIDE SEQUENCE [LARGE SCALE GENOMIC DNA]</scope>
    <source>
        <strain evidence="8 9">LMG 24289</strain>
    </source>
</reference>
<proteinExistence type="inferred from homology"/>
<keyword evidence="3 7" id="KW-0375">Hydrogen ion transport</keyword>
<keyword evidence="4 7" id="KW-0406">Ion transport</keyword>
<evidence type="ECO:0000256" key="1">
    <source>
        <dbReference type="ARBA" id="ARBA00004370"/>
    </source>
</evidence>
<dbReference type="EMBL" id="CAKKNS010000008">
    <property type="protein sequence ID" value="CAH0417347.1"/>
    <property type="molecule type" value="Genomic_DNA"/>
</dbReference>
<keyword evidence="7" id="KW-1003">Cell membrane</keyword>
<sequence>MKLNSITLAKRYSRALFELASENNELEVVTNDLKAIHKIFISNPEYIEQLSSPSLPSTAKQTIVDLLKQDAHPLVAKFIQMIFEYQHLDAVVLIIEYFNRLVNDKNKIVHANATTAVELSTSQKEQLATRLAQHLGANEVILATTIDPDIIGGVVVQADGKIIDGSLATKIAKIRRMLVK</sequence>
<evidence type="ECO:0000313" key="8">
    <source>
        <dbReference type="EMBL" id="CAH0417347.1"/>
    </source>
</evidence>
<dbReference type="PRINTS" id="PR00125">
    <property type="entry name" value="ATPASEDELTA"/>
</dbReference>
<comment type="similarity">
    <text evidence="7">Belongs to the ATPase delta chain family.</text>
</comment>
<organism evidence="8 9">
    <name type="scientific">Periweissella fabaria</name>
    <dbReference type="NCBI Taxonomy" id="546157"/>
    <lineage>
        <taxon>Bacteria</taxon>
        <taxon>Bacillati</taxon>
        <taxon>Bacillota</taxon>
        <taxon>Bacilli</taxon>
        <taxon>Lactobacillales</taxon>
        <taxon>Lactobacillaceae</taxon>
        <taxon>Periweissella</taxon>
    </lineage>
</organism>
<keyword evidence="6 7" id="KW-0066">ATP synthesis</keyword>
<comment type="function">
    <text evidence="7">F(1)F(0) ATP synthase produces ATP from ADP in the presence of a proton or sodium gradient. F-type ATPases consist of two structural domains, F(1) containing the extramembraneous catalytic core and F(0) containing the membrane proton channel, linked together by a central stalk and a peripheral stalk. During catalysis, ATP synthesis in the catalytic domain of F(1) is coupled via a rotary mechanism of the central stalk subunits to proton translocation.</text>
</comment>
<evidence type="ECO:0000256" key="2">
    <source>
        <dbReference type="ARBA" id="ARBA00022448"/>
    </source>
</evidence>
<dbReference type="RefSeq" id="WP_230097374.1">
    <property type="nucleotide sequence ID" value="NZ_CAKKNS010000008.1"/>
</dbReference>